<keyword evidence="16" id="KW-1185">Reference proteome</keyword>
<dbReference type="OrthoDB" id="9813151at2"/>
<evidence type="ECO:0000256" key="10">
    <source>
        <dbReference type="SAM" id="MobiDB-lite"/>
    </source>
</evidence>
<dbReference type="CDD" id="cd00130">
    <property type="entry name" value="PAS"/>
    <property type="match status" value="1"/>
</dbReference>
<dbReference type="CDD" id="cd00075">
    <property type="entry name" value="HATPase"/>
    <property type="match status" value="1"/>
</dbReference>
<feature type="domain" description="Histidine kinase" evidence="12">
    <location>
        <begin position="475"/>
        <end position="692"/>
    </location>
</feature>
<dbReference type="PRINTS" id="PR00344">
    <property type="entry name" value="BCTRLSENSOR"/>
</dbReference>
<dbReference type="GO" id="GO:0000155">
    <property type="term" value="F:phosphorelay sensor kinase activity"/>
    <property type="evidence" value="ECO:0007669"/>
    <property type="project" value="InterPro"/>
</dbReference>
<dbReference type="GO" id="GO:0005509">
    <property type="term" value="F:calcium ion binding"/>
    <property type="evidence" value="ECO:0007669"/>
    <property type="project" value="UniProtKB-ARBA"/>
</dbReference>
<dbReference type="AlphaFoldDB" id="A0A1H9D826"/>
<dbReference type="SUPFAM" id="SSF47384">
    <property type="entry name" value="Homodimeric domain of signal transducing histidine kinase"/>
    <property type="match status" value="1"/>
</dbReference>
<feature type="transmembrane region" description="Helical" evidence="11">
    <location>
        <begin position="235"/>
        <end position="256"/>
    </location>
</feature>
<dbReference type="PROSITE" id="PS50113">
    <property type="entry name" value="PAC"/>
    <property type="match status" value="1"/>
</dbReference>
<keyword evidence="7" id="KW-0418">Kinase</keyword>
<evidence type="ECO:0000256" key="7">
    <source>
        <dbReference type="ARBA" id="ARBA00022777"/>
    </source>
</evidence>
<dbReference type="FunFam" id="1.10.287.130:FF:000001">
    <property type="entry name" value="Two-component sensor histidine kinase"/>
    <property type="match status" value="1"/>
</dbReference>
<feature type="transmembrane region" description="Helical" evidence="11">
    <location>
        <begin position="170"/>
        <end position="191"/>
    </location>
</feature>
<dbReference type="Pfam" id="PF00989">
    <property type="entry name" value="PAS"/>
    <property type="match status" value="1"/>
</dbReference>
<protein>
    <recommendedName>
        <fullName evidence="4">histidine kinase</fullName>
        <ecNumber evidence="4">2.7.13.3</ecNumber>
    </recommendedName>
</protein>
<name>A0A1H9D826_9ACTN</name>
<dbReference type="PROSITE" id="PS50112">
    <property type="entry name" value="PAS"/>
    <property type="match status" value="1"/>
</dbReference>
<evidence type="ECO:0000256" key="11">
    <source>
        <dbReference type="SAM" id="Phobius"/>
    </source>
</evidence>
<comment type="catalytic activity">
    <reaction evidence="1">
        <text>ATP + protein L-histidine = ADP + protein N-phospho-L-histidine.</text>
        <dbReference type="EC" id="2.7.13.3"/>
    </reaction>
</comment>
<feature type="domain" description="PAC" evidence="14">
    <location>
        <begin position="419"/>
        <end position="471"/>
    </location>
</feature>
<keyword evidence="6" id="KW-0808">Transferase</keyword>
<dbReference type="Pfam" id="PF00512">
    <property type="entry name" value="HisKA"/>
    <property type="match status" value="1"/>
</dbReference>
<keyword evidence="11" id="KW-1133">Transmembrane helix</keyword>
<dbReference type="FunFam" id="3.30.565.10:FF:000006">
    <property type="entry name" value="Sensor histidine kinase WalK"/>
    <property type="match status" value="1"/>
</dbReference>
<evidence type="ECO:0000256" key="5">
    <source>
        <dbReference type="ARBA" id="ARBA00022553"/>
    </source>
</evidence>
<feature type="domain" description="PAS" evidence="13">
    <location>
        <begin position="341"/>
        <end position="416"/>
    </location>
</feature>
<dbReference type="Gene3D" id="3.30.565.10">
    <property type="entry name" value="Histidine kinase-like ATPase, C-terminal domain"/>
    <property type="match status" value="1"/>
</dbReference>
<gene>
    <name evidence="15" type="ORF">SAMN05421756_102464</name>
</gene>
<sequence length="737" mass="78641">MEGHLDPRTRATRRLRSMGLAVVLVLAVLVVVLASDLPHHVRQTVTLTALATSGVVAGLGFRHRILSHAGRRRRAYVLFVLACLLASLSNLLQLVLPRATAPGRVMPGDLVLTLALAVAVAGLVQFPSSPRRTTDLTRMVLDGIVIGGSILLVADVTLFPDLLVDNPGGWPLLVVPVTDVVLATLATLLYIRSRRDHLMLGLVAASFYCFAASDFAFAFVAASGRQFSYGSLVDAGWLSGYLLLVLAIWAPTLGAAEPEGGSRERSPLPSTVVMFTLFLVALGITLAGFSADRASPSAVVLLLLVVLAVLARQILLGLDNDRLRRRLEERVAERTRSLRQITARTDLLVDSVGEGIYGVDREGLITFVNPATSRALGYGPAELIGRDAHATFHERGPEGQLLPKDQCYITEAVREGLVSTAEADSYVRSDGRLLPVEVTTTPLTEEDVVVGAVVIFRDVTQRREVDRLKSEFVSMVSHELRTPLTAIQGSLGLISGGALGPLPAAAGRMLEIASISAHRLNRLVDDILDIERIESGVLVLQPGRQSAREVVDAAVEQMQVLAAEAGVEVRVGAVDGAVHADPDRAAQTLINLIGNALKFSYPGGLVEISADQQAEVVEFRVSDQGRGIPEDRLERIFNRFEQVDSSDAREKGGFGLGLAISRSLVERSGGRIWASNNAERGATLHFTLPRSTTDPAGDQPTDHADARQAAPGSAAEAPDAPGPQPESREAVVASARG</sequence>
<dbReference type="PROSITE" id="PS50109">
    <property type="entry name" value="HIS_KIN"/>
    <property type="match status" value="1"/>
</dbReference>
<evidence type="ECO:0000256" key="4">
    <source>
        <dbReference type="ARBA" id="ARBA00012438"/>
    </source>
</evidence>
<organism evidence="15 16">
    <name type="scientific">Microlunatus flavus</name>
    <dbReference type="NCBI Taxonomy" id="1036181"/>
    <lineage>
        <taxon>Bacteria</taxon>
        <taxon>Bacillati</taxon>
        <taxon>Actinomycetota</taxon>
        <taxon>Actinomycetes</taxon>
        <taxon>Propionibacteriales</taxon>
        <taxon>Propionibacteriaceae</taxon>
        <taxon>Microlunatus</taxon>
    </lineage>
</organism>
<evidence type="ECO:0000256" key="2">
    <source>
        <dbReference type="ARBA" id="ARBA00001968"/>
    </source>
</evidence>
<evidence type="ECO:0000256" key="8">
    <source>
        <dbReference type="ARBA" id="ARBA00023012"/>
    </source>
</evidence>
<dbReference type="SUPFAM" id="SSF55785">
    <property type="entry name" value="PYP-like sensor domain (PAS domain)"/>
    <property type="match status" value="1"/>
</dbReference>
<dbReference type="InterPro" id="IPR013767">
    <property type="entry name" value="PAS_fold"/>
</dbReference>
<feature type="compositionally biased region" description="Low complexity" evidence="10">
    <location>
        <begin position="707"/>
        <end position="719"/>
    </location>
</feature>
<feature type="transmembrane region" description="Helical" evidence="11">
    <location>
        <begin position="44"/>
        <end position="63"/>
    </location>
</feature>
<dbReference type="RefSeq" id="WP_091178324.1">
    <property type="nucleotide sequence ID" value="NZ_FOFA01000002.1"/>
</dbReference>
<dbReference type="EMBL" id="FOFA01000002">
    <property type="protein sequence ID" value="SEQ09615.1"/>
    <property type="molecule type" value="Genomic_DNA"/>
</dbReference>
<accession>A0A1H9D826</accession>
<dbReference type="InterPro" id="IPR000014">
    <property type="entry name" value="PAS"/>
</dbReference>
<evidence type="ECO:0000256" key="1">
    <source>
        <dbReference type="ARBA" id="ARBA00000085"/>
    </source>
</evidence>
<dbReference type="InterPro" id="IPR035965">
    <property type="entry name" value="PAS-like_dom_sf"/>
</dbReference>
<dbReference type="NCBIfam" id="TIGR00229">
    <property type="entry name" value="sensory_box"/>
    <property type="match status" value="1"/>
</dbReference>
<feature type="transmembrane region" description="Helical" evidence="11">
    <location>
        <begin position="139"/>
        <end position="158"/>
    </location>
</feature>
<dbReference type="CDD" id="cd00082">
    <property type="entry name" value="HisKA"/>
    <property type="match status" value="1"/>
</dbReference>
<proteinExistence type="predicted"/>
<feature type="region of interest" description="Disordered" evidence="10">
    <location>
        <begin position="688"/>
        <end position="737"/>
    </location>
</feature>
<feature type="transmembrane region" description="Helical" evidence="11">
    <location>
        <begin position="198"/>
        <end position="223"/>
    </location>
</feature>
<dbReference type="SMART" id="SM00091">
    <property type="entry name" value="PAS"/>
    <property type="match status" value="1"/>
</dbReference>
<dbReference type="SUPFAM" id="SSF55874">
    <property type="entry name" value="ATPase domain of HSP90 chaperone/DNA topoisomerase II/histidine kinase"/>
    <property type="match status" value="1"/>
</dbReference>
<feature type="transmembrane region" description="Helical" evidence="11">
    <location>
        <begin position="268"/>
        <end position="291"/>
    </location>
</feature>
<feature type="transmembrane region" description="Helical" evidence="11">
    <location>
        <begin position="297"/>
        <end position="318"/>
    </location>
</feature>
<dbReference type="SMART" id="SM00387">
    <property type="entry name" value="HATPase_c"/>
    <property type="match status" value="1"/>
</dbReference>
<evidence type="ECO:0000256" key="9">
    <source>
        <dbReference type="ARBA" id="ARBA00023136"/>
    </source>
</evidence>
<dbReference type="GO" id="GO:0009927">
    <property type="term" value="F:histidine phosphotransfer kinase activity"/>
    <property type="evidence" value="ECO:0007669"/>
    <property type="project" value="TreeGrafter"/>
</dbReference>
<dbReference type="SMART" id="SM00388">
    <property type="entry name" value="HisKA"/>
    <property type="match status" value="1"/>
</dbReference>
<dbReference type="PANTHER" id="PTHR43047:SF72">
    <property type="entry name" value="OSMOSENSING HISTIDINE PROTEIN KINASE SLN1"/>
    <property type="match status" value="1"/>
</dbReference>
<keyword evidence="11" id="KW-0812">Transmembrane</keyword>
<keyword evidence="5" id="KW-0597">Phosphoprotein</keyword>
<evidence type="ECO:0000313" key="16">
    <source>
        <dbReference type="Proteomes" id="UP000198504"/>
    </source>
</evidence>
<dbReference type="Gene3D" id="3.30.450.20">
    <property type="entry name" value="PAS domain"/>
    <property type="match status" value="1"/>
</dbReference>
<feature type="transmembrane region" description="Helical" evidence="11">
    <location>
        <begin position="75"/>
        <end position="96"/>
    </location>
</feature>
<dbReference type="Proteomes" id="UP000198504">
    <property type="component" value="Unassembled WGS sequence"/>
</dbReference>
<dbReference type="PANTHER" id="PTHR43047">
    <property type="entry name" value="TWO-COMPONENT HISTIDINE PROTEIN KINASE"/>
    <property type="match status" value="1"/>
</dbReference>
<comment type="cofactor">
    <cofactor evidence="2">
        <name>a divalent metal cation</name>
        <dbReference type="ChEBI" id="CHEBI:60240"/>
    </cofactor>
</comment>
<comment type="subcellular location">
    <subcellularLocation>
        <location evidence="3">Cell membrane</location>
    </subcellularLocation>
</comment>
<dbReference type="InterPro" id="IPR005467">
    <property type="entry name" value="His_kinase_dom"/>
</dbReference>
<dbReference type="InterPro" id="IPR003661">
    <property type="entry name" value="HisK_dim/P_dom"/>
</dbReference>
<evidence type="ECO:0000259" key="14">
    <source>
        <dbReference type="PROSITE" id="PS50113"/>
    </source>
</evidence>
<dbReference type="Gene3D" id="1.10.287.130">
    <property type="match status" value="1"/>
</dbReference>
<evidence type="ECO:0000259" key="13">
    <source>
        <dbReference type="PROSITE" id="PS50112"/>
    </source>
</evidence>
<dbReference type="InterPro" id="IPR036890">
    <property type="entry name" value="HATPase_C_sf"/>
</dbReference>
<evidence type="ECO:0000313" key="15">
    <source>
        <dbReference type="EMBL" id="SEQ09615.1"/>
    </source>
</evidence>
<dbReference type="STRING" id="1036181.SAMN05421756_102464"/>
<reference evidence="16" key="1">
    <citation type="submission" date="2016-10" db="EMBL/GenBank/DDBJ databases">
        <authorList>
            <person name="Varghese N."/>
            <person name="Submissions S."/>
        </authorList>
    </citation>
    <scope>NUCLEOTIDE SEQUENCE [LARGE SCALE GENOMIC DNA]</scope>
    <source>
        <strain evidence="16">CGMCC 4.6856</strain>
    </source>
</reference>
<dbReference type="InterPro" id="IPR004358">
    <property type="entry name" value="Sig_transdc_His_kin-like_C"/>
</dbReference>
<dbReference type="EC" id="2.7.13.3" evidence="4"/>
<dbReference type="InterPro" id="IPR003594">
    <property type="entry name" value="HATPase_dom"/>
</dbReference>
<feature type="transmembrane region" description="Helical" evidence="11">
    <location>
        <begin position="108"/>
        <end position="127"/>
    </location>
</feature>
<dbReference type="GO" id="GO:0006355">
    <property type="term" value="P:regulation of DNA-templated transcription"/>
    <property type="evidence" value="ECO:0007669"/>
    <property type="project" value="InterPro"/>
</dbReference>
<dbReference type="InterPro" id="IPR000700">
    <property type="entry name" value="PAS-assoc_C"/>
</dbReference>
<evidence type="ECO:0000256" key="6">
    <source>
        <dbReference type="ARBA" id="ARBA00022679"/>
    </source>
</evidence>
<dbReference type="InterPro" id="IPR036097">
    <property type="entry name" value="HisK_dim/P_sf"/>
</dbReference>
<evidence type="ECO:0000256" key="3">
    <source>
        <dbReference type="ARBA" id="ARBA00004236"/>
    </source>
</evidence>
<evidence type="ECO:0000259" key="12">
    <source>
        <dbReference type="PROSITE" id="PS50109"/>
    </source>
</evidence>
<keyword evidence="8" id="KW-0902">Two-component regulatory system</keyword>
<keyword evidence="9 11" id="KW-0472">Membrane</keyword>
<dbReference type="Pfam" id="PF02518">
    <property type="entry name" value="HATPase_c"/>
    <property type="match status" value="1"/>
</dbReference>
<dbReference type="GO" id="GO:0005886">
    <property type="term" value="C:plasma membrane"/>
    <property type="evidence" value="ECO:0007669"/>
    <property type="project" value="UniProtKB-SubCell"/>
</dbReference>